<keyword evidence="2" id="KW-0964">Secreted</keyword>
<evidence type="ECO:0000313" key="3">
    <source>
        <dbReference type="EMBL" id="MBD2343118.1"/>
    </source>
</evidence>
<dbReference type="Pfam" id="PF00353">
    <property type="entry name" value="HemolysinCabind"/>
    <property type="match status" value="4"/>
</dbReference>
<reference evidence="3 4" key="1">
    <citation type="journal article" date="2020" name="ISME J.">
        <title>Comparative genomics reveals insights into cyanobacterial evolution and habitat adaptation.</title>
        <authorList>
            <person name="Chen M.Y."/>
            <person name="Teng W.K."/>
            <person name="Zhao L."/>
            <person name="Hu C.X."/>
            <person name="Zhou Y.K."/>
            <person name="Han B.P."/>
            <person name="Song L.R."/>
            <person name="Shu W.S."/>
        </authorList>
    </citation>
    <scope>NUCLEOTIDE SEQUENCE [LARGE SCALE GENOMIC DNA]</scope>
    <source>
        <strain evidence="3 4">FACHB-260</strain>
    </source>
</reference>
<comment type="subcellular location">
    <subcellularLocation>
        <location evidence="1">Secreted</location>
    </subcellularLocation>
</comment>
<evidence type="ECO:0000256" key="2">
    <source>
        <dbReference type="ARBA" id="ARBA00022525"/>
    </source>
</evidence>
<evidence type="ECO:0000313" key="4">
    <source>
        <dbReference type="Proteomes" id="UP000607281"/>
    </source>
</evidence>
<dbReference type="InterPro" id="IPR050557">
    <property type="entry name" value="RTX_toxin/Mannuronan_C5-epim"/>
</dbReference>
<organism evidence="3 4">
    <name type="scientific">Anabaena subtropica FACHB-260</name>
    <dbReference type="NCBI Taxonomy" id="2692884"/>
    <lineage>
        <taxon>Bacteria</taxon>
        <taxon>Bacillati</taxon>
        <taxon>Cyanobacteriota</taxon>
        <taxon>Cyanophyceae</taxon>
        <taxon>Nostocales</taxon>
        <taxon>Nostocaceae</taxon>
        <taxon>Anabaena</taxon>
    </lineage>
</organism>
<dbReference type="EMBL" id="JACJRF010000003">
    <property type="protein sequence ID" value="MBD2343118.1"/>
    <property type="molecule type" value="Genomic_DNA"/>
</dbReference>
<dbReference type="InterPro" id="IPR011049">
    <property type="entry name" value="Serralysin-like_metalloprot_C"/>
</dbReference>
<dbReference type="PANTHER" id="PTHR38340">
    <property type="entry name" value="S-LAYER PROTEIN"/>
    <property type="match status" value="1"/>
</dbReference>
<dbReference type="SUPFAM" id="SSF51120">
    <property type="entry name" value="beta-Roll"/>
    <property type="match status" value="3"/>
</dbReference>
<dbReference type="Proteomes" id="UP000607281">
    <property type="component" value="Unassembled WGS sequence"/>
</dbReference>
<accession>A0ABR8CJW6</accession>
<proteinExistence type="predicted"/>
<evidence type="ECO:0000256" key="1">
    <source>
        <dbReference type="ARBA" id="ARBA00004613"/>
    </source>
</evidence>
<dbReference type="PROSITE" id="PS00330">
    <property type="entry name" value="HEMOLYSIN_CALCIUM"/>
    <property type="match status" value="1"/>
</dbReference>
<dbReference type="Gene3D" id="2.150.10.10">
    <property type="entry name" value="Serralysin-like metalloprotease, C-terminal"/>
    <property type="match status" value="4"/>
</dbReference>
<dbReference type="InterPro" id="IPR018511">
    <property type="entry name" value="Hemolysin-typ_Ca-bd_CS"/>
</dbReference>
<gene>
    <name evidence="3" type="ORF">H6G18_03000</name>
</gene>
<dbReference type="InterPro" id="IPR001343">
    <property type="entry name" value="Hemolysn_Ca-bd"/>
</dbReference>
<dbReference type="PRINTS" id="PR00313">
    <property type="entry name" value="CABNDNGRPT"/>
</dbReference>
<dbReference type="PANTHER" id="PTHR38340:SF1">
    <property type="entry name" value="S-LAYER PROTEIN"/>
    <property type="match status" value="1"/>
</dbReference>
<keyword evidence="4" id="KW-1185">Reference proteome</keyword>
<dbReference type="RefSeq" id="WP_190405595.1">
    <property type="nucleotide sequence ID" value="NZ_JACJRF010000003.1"/>
</dbReference>
<protein>
    <submittedName>
        <fullName evidence="3">Calcium-binding protein</fullName>
    </submittedName>
</protein>
<name>A0ABR8CJW6_9NOST</name>
<comment type="caution">
    <text evidence="3">The sequence shown here is derived from an EMBL/GenBank/DDBJ whole genome shotgun (WGS) entry which is preliminary data.</text>
</comment>
<sequence length="533" mass="55717">MVDVKEKVIVGDVLEKLSEIYPELKLIRDAIANKVVDNTIVGDSSLIPKQYNLNELQSLLSPSEALSAKLALENTTKSSLIRIDGTEKDDLIIGTPFNDLIFAGGGNDIVIALAGNDIVLGGDGDDIIFGGPSSPTEQDDDILLGGNGNDLVYAGFGNDTIIGGSGTDTVDYRFLNQAITLKPTGIVDKGTAGVDSLFEIEEIIANPTQSNTIDNSTATGNVAINVNLATGQLTVTGIPGGNLNFTAKNFANVIGTNNSDIIAGSISNNKILSGAGDDYIVGSGGNDFIDGGFGFDTVDYSNLGQGIILQATGIIQKGSLGTDQLFQVERIIAPSGLFTRSISTIDGSTTSTTVSLRVDLSQNSLQVLGTAVGDLNFTVENFSNVIGSSKSDRIVGNNGSNQIIGGQGNDEIFGIAGKNTLIGVDPNSRRAGLGEIDTLTGGVNEDLFVLGDRNQAYYQGGGSEDFAIIVDFQSGFDKIQLNGTIDNYFLLGNTSIFRTPFSITATDNQINIASLDLVATVANGFNSNDFVFV</sequence>